<proteinExistence type="predicted"/>
<dbReference type="EMBL" id="JARKIE010000138">
    <property type="protein sequence ID" value="KAJ7677461.1"/>
    <property type="molecule type" value="Genomic_DNA"/>
</dbReference>
<keyword evidence="2" id="KW-1185">Reference proteome</keyword>
<organism evidence="1 2">
    <name type="scientific">Mycena rosella</name>
    <name type="common">Pink bonnet</name>
    <name type="synonym">Agaricus rosellus</name>
    <dbReference type="NCBI Taxonomy" id="1033263"/>
    <lineage>
        <taxon>Eukaryota</taxon>
        <taxon>Fungi</taxon>
        <taxon>Dikarya</taxon>
        <taxon>Basidiomycota</taxon>
        <taxon>Agaricomycotina</taxon>
        <taxon>Agaricomycetes</taxon>
        <taxon>Agaricomycetidae</taxon>
        <taxon>Agaricales</taxon>
        <taxon>Marasmiineae</taxon>
        <taxon>Mycenaceae</taxon>
        <taxon>Mycena</taxon>
    </lineage>
</organism>
<comment type="caution">
    <text evidence="1">The sequence shown here is derived from an EMBL/GenBank/DDBJ whole genome shotgun (WGS) entry which is preliminary data.</text>
</comment>
<dbReference type="AlphaFoldDB" id="A0AAD7D4B8"/>
<accession>A0AAD7D4B8</accession>
<gene>
    <name evidence="1" type="ORF">B0H17DRAFT_1079227</name>
</gene>
<evidence type="ECO:0000313" key="2">
    <source>
        <dbReference type="Proteomes" id="UP001221757"/>
    </source>
</evidence>
<dbReference type="Proteomes" id="UP001221757">
    <property type="component" value="Unassembled WGS sequence"/>
</dbReference>
<evidence type="ECO:0000313" key="1">
    <source>
        <dbReference type="EMBL" id="KAJ7677461.1"/>
    </source>
</evidence>
<sequence>MLRFSVSPICSTRGELFMLLVAFFEFLPRLVPDSPNFSIFPGLAFISHGLTQVTMAYLVRPAKSPAHWVRAVRSGRWRRPRYAAHIGKPWSLVVPMSKYTARPAGVFTTMPPNHLGF</sequence>
<name>A0AAD7D4B8_MYCRO</name>
<protein>
    <submittedName>
        <fullName evidence="1">Uncharacterized protein</fullName>
    </submittedName>
</protein>
<reference evidence="1" key="1">
    <citation type="submission" date="2023-03" db="EMBL/GenBank/DDBJ databases">
        <title>Massive genome expansion in bonnet fungi (Mycena s.s.) driven by repeated elements and novel gene families across ecological guilds.</title>
        <authorList>
            <consortium name="Lawrence Berkeley National Laboratory"/>
            <person name="Harder C.B."/>
            <person name="Miyauchi S."/>
            <person name="Viragh M."/>
            <person name="Kuo A."/>
            <person name="Thoen E."/>
            <person name="Andreopoulos B."/>
            <person name="Lu D."/>
            <person name="Skrede I."/>
            <person name="Drula E."/>
            <person name="Henrissat B."/>
            <person name="Morin E."/>
            <person name="Kohler A."/>
            <person name="Barry K."/>
            <person name="LaButti K."/>
            <person name="Morin E."/>
            <person name="Salamov A."/>
            <person name="Lipzen A."/>
            <person name="Mereny Z."/>
            <person name="Hegedus B."/>
            <person name="Baldrian P."/>
            <person name="Stursova M."/>
            <person name="Weitz H."/>
            <person name="Taylor A."/>
            <person name="Grigoriev I.V."/>
            <person name="Nagy L.G."/>
            <person name="Martin F."/>
            <person name="Kauserud H."/>
        </authorList>
    </citation>
    <scope>NUCLEOTIDE SEQUENCE</scope>
    <source>
        <strain evidence="1">CBHHK067</strain>
    </source>
</reference>